<dbReference type="Proteomes" id="UP000005522">
    <property type="component" value="Plasmid megap mpAca1.1"/>
</dbReference>
<protein>
    <submittedName>
        <fullName evidence="1">Uncharacterized protein</fullName>
    </submittedName>
</protein>
<organism evidence="1 2">
    <name type="scientific">Acidithiobacillus caldus (strain ATCC 51756 / DSM 8584 / KU)</name>
    <dbReference type="NCBI Taxonomy" id="637389"/>
    <lineage>
        <taxon>Bacteria</taxon>
        <taxon>Pseudomonadati</taxon>
        <taxon>Pseudomonadota</taxon>
        <taxon>Acidithiobacillia</taxon>
        <taxon>Acidithiobacillales</taxon>
        <taxon>Acidithiobacillaceae</taxon>
        <taxon>Acidithiobacillus</taxon>
    </lineage>
</organism>
<evidence type="ECO:0000313" key="1">
    <source>
        <dbReference type="EMBL" id="AIA56749.1"/>
    </source>
</evidence>
<dbReference type="KEGG" id="acz:Acaty_m0176"/>
<proteinExistence type="predicted"/>
<keyword evidence="1" id="KW-0614">Plasmid</keyword>
<evidence type="ECO:0000313" key="2">
    <source>
        <dbReference type="Proteomes" id="UP000005522"/>
    </source>
</evidence>
<reference evidence="1 2" key="1">
    <citation type="journal article" date="2009" name="J. Bacteriol.">
        <title>Draft genome sequence of the extremely acidophilic bacterium Acidithiobacillus caldus ATCC 51756 reveals metabolic versatility in the genus Acidithiobacillus.</title>
        <authorList>
            <person name="Valdes J."/>
            <person name="Quatrini R."/>
            <person name="Hallberg K."/>
            <person name="Dopson M."/>
            <person name="Valenzuela P.D."/>
            <person name="Holmes D.S."/>
        </authorList>
    </citation>
    <scope>NUCLEOTIDE SEQUENCE [LARGE SCALE GENOMIC DNA]</scope>
    <source>
        <strain evidence="2">ATCC 51756 / DSM 8584 / KU</strain>
        <plasmid evidence="2">megaPlasmid mpAca1.1</plasmid>
    </source>
</reference>
<dbReference type="EMBL" id="CP005987">
    <property type="protein sequence ID" value="AIA56749.1"/>
    <property type="molecule type" value="Genomic_DNA"/>
</dbReference>
<dbReference type="HOGENOM" id="CLU_3178941_0_0_6"/>
<gene>
    <name evidence="1" type="ORF">Acaty_m0176</name>
</gene>
<name>A0A059ZVK7_ACICK</name>
<geneLocation type="plasmid" evidence="2">
    <name>megaPlasmid mpAca1.1</name>
</geneLocation>
<dbReference type="AlphaFoldDB" id="A0A059ZVK7"/>
<sequence length="46" mass="5172">MDALVRNRLNVLVTDVGYEYYVFIPDLGFRQVALRVAAMRGGTPVD</sequence>
<accession>A0A059ZVK7</accession>